<dbReference type="Proteomes" id="UP001597032">
    <property type="component" value="Unassembled WGS sequence"/>
</dbReference>
<keyword evidence="1" id="KW-0732">Signal</keyword>
<feature type="chain" id="PRO_5047501663" description="Lipocalin-like domain-containing protein" evidence="1">
    <location>
        <begin position="24"/>
        <end position="145"/>
    </location>
</feature>
<gene>
    <name evidence="2" type="ORF">ACFQZW_08800</name>
</gene>
<dbReference type="RefSeq" id="WP_298262505.1">
    <property type="nucleotide sequence ID" value="NZ_JBHTIC010000008.1"/>
</dbReference>
<keyword evidence="3" id="KW-1185">Reference proteome</keyword>
<evidence type="ECO:0000313" key="3">
    <source>
        <dbReference type="Proteomes" id="UP001597032"/>
    </source>
</evidence>
<dbReference type="EMBL" id="JBHTIC010000008">
    <property type="protein sequence ID" value="MFD0762179.1"/>
    <property type="molecule type" value="Genomic_DNA"/>
</dbReference>
<organism evidence="2 3">
    <name type="scientific">Lutibacter aestuarii</name>
    <dbReference type="NCBI Taxonomy" id="861111"/>
    <lineage>
        <taxon>Bacteria</taxon>
        <taxon>Pseudomonadati</taxon>
        <taxon>Bacteroidota</taxon>
        <taxon>Flavobacteriia</taxon>
        <taxon>Flavobacteriales</taxon>
        <taxon>Flavobacteriaceae</taxon>
        <taxon>Lutibacter</taxon>
    </lineage>
</organism>
<proteinExistence type="predicted"/>
<evidence type="ECO:0000256" key="1">
    <source>
        <dbReference type="SAM" id="SignalP"/>
    </source>
</evidence>
<feature type="signal peptide" evidence="1">
    <location>
        <begin position="1"/>
        <end position="23"/>
    </location>
</feature>
<sequence>MRKYLVLCCCYLLIISCSNNEEAIEETSSQIWQLVKMTGNVEGSETTGTAMEWQEFYMLNFDGTFLKSRYRNDVNTEVKGSYSYKTINEQEFIVFTYFEENELIANCTSTLEEYLLVQDYKLIGTWNACDGPALEYQRQALCGTK</sequence>
<comment type="caution">
    <text evidence="2">The sequence shown here is derived from an EMBL/GenBank/DDBJ whole genome shotgun (WGS) entry which is preliminary data.</text>
</comment>
<name>A0ABW2ZB81_9FLAO</name>
<evidence type="ECO:0000313" key="2">
    <source>
        <dbReference type="EMBL" id="MFD0762179.1"/>
    </source>
</evidence>
<evidence type="ECO:0008006" key="4">
    <source>
        <dbReference type="Google" id="ProtNLM"/>
    </source>
</evidence>
<dbReference type="PROSITE" id="PS51257">
    <property type="entry name" value="PROKAR_LIPOPROTEIN"/>
    <property type="match status" value="1"/>
</dbReference>
<protein>
    <recommendedName>
        <fullName evidence="4">Lipocalin-like domain-containing protein</fullName>
    </recommendedName>
</protein>
<reference evidence="3" key="1">
    <citation type="journal article" date="2019" name="Int. J. Syst. Evol. Microbiol.">
        <title>The Global Catalogue of Microorganisms (GCM) 10K type strain sequencing project: providing services to taxonomists for standard genome sequencing and annotation.</title>
        <authorList>
            <consortium name="The Broad Institute Genomics Platform"/>
            <consortium name="The Broad Institute Genome Sequencing Center for Infectious Disease"/>
            <person name="Wu L."/>
            <person name="Ma J."/>
        </authorList>
    </citation>
    <scope>NUCLEOTIDE SEQUENCE [LARGE SCALE GENOMIC DNA]</scope>
    <source>
        <strain evidence="3">CCUG 60022</strain>
    </source>
</reference>
<accession>A0ABW2ZB81</accession>